<evidence type="ECO:0000313" key="1">
    <source>
        <dbReference type="EMBL" id="MDI3408320.1"/>
    </source>
</evidence>
<reference evidence="1 2" key="1">
    <citation type="submission" date="2023-05" db="EMBL/GenBank/DDBJ databases">
        <title>Draft genome sequence of Streptomyces sp. B-S-A6 isolated from a cave soil in Thailand.</title>
        <authorList>
            <person name="Chamroensaksri N."/>
            <person name="Muangham S."/>
        </authorList>
    </citation>
    <scope>NUCLEOTIDE SEQUENCE [LARGE SCALE GENOMIC DNA]</scope>
    <source>
        <strain evidence="1 2">B-S-A6</strain>
    </source>
</reference>
<organism evidence="1 2">
    <name type="scientific">Streptomyces cavernicola</name>
    <dbReference type="NCBI Taxonomy" id="3043613"/>
    <lineage>
        <taxon>Bacteria</taxon>
        <taxon>Bacillati</taxon>
        <taxon>Actinomycetota</taxon>
        <taxon>Actinomycetes</taxon>
        <taxon>Kitasatosporales</taxon>
        <taxon>Streptomycetaceae</taxon>
        <taxon>Streptomyces</taxon>
    </lineage>
</organism>
<name>A0ABT6SJE0_9ACTN</name>
<dbReference type="RefSeq" id="WP_282546230.1">
    <property type="nucleotide sequence ID" value="NZ_JASCIQ010000044.1"/>
</dbReference>
<dbReference type="EMBL" id="JASCIQ010000044">
    <property type="protein sequence ID" value="MDI3408320.1"/>
    <property type="molecule type" value="Genomic_DNA"/>
</dbReference>
<proteinExistence type="predicted"/>
<protein>
    <submittedName>
        <fullName evidence="1">Uncharacterized protein</fullName>
    </submittedName>
</protein>
<sequence length="78" mass="8253">MKFAKYATLAALPLGKGLSDRLHVEIITSAGLSDDSLDYDLTCHGCGWTNPGYIDDDRTARVKAQEHASVCTGLGVAA</sequence>
<accession>A0ABT6SJE0</accession>
<evidence type="ECO:0000313" key="2">
    <source>
        <dbReference type="Proteomes" id="UP001223978"/>
    </source>
</evidence>
<keyword evidence="2" id="KW-1185">Reference proteome</keyword>
<comment type="caution">
    <text evidence="1">The sequence shown here is derived from an EMBL/GenBank/DDBJ whole genome shotgun (WGS) entry which is preliminary data.</text>
</comment>
<dbReference type="Proteomes" id="UP001223978">
    <property type="component" value="Unassembled WGS sequence"/>
</dbReference>
<gene>
    <name evidence="1" type="ORF">QIS96_31440</name>
</gene>